<dbReference type="GO" id="GO:0044423">
    <property type="term" value="C:virion component"/>
    <property type="evidence" value="ECO:0007669"/>
    <property type="project" value="UniProtKB-KW"/>
</dbReference>
<dbReference type="KEGG" id="vg:27912053"/>
<dbReference type="HAMAP" id="MF_04038">
    <property type="entry name" value="HSV_CEP1"/>
    <property type="match status" value="1"/>
</dbReference>
<protein>
    <submittedName>
        <fullName evidence="5">Tegument protein UL7</fullName>
    </submittedName>
</protein>
<accession>A0A191S3V7</accession>
<evidence type="ECO:0000256" key="1">
    <source>
        <dbReference type="ARBA" id="ARBA00022580"/>
    </source>
</evidence>
<sequence length="250" mass="29159">MELTTNLKESKIVDIFNILSVRNIYELNKDNEKICLKNLSIIDLSVGDSNIWFHIENGTIINGKTYKNICDKTFGYMGFIGLVLLDSEDTLEEIRLDRVQFKRRVIHLFVQDEMEFLLCGLIYALENLPIKGQTLLNLRTVLSEMKITSLLSRLLFQTCKKIISILRYVFFDDKCSEILKDVPLIIQLYHESTTANIQIFNLYFNSKKDQKHILSLNTKHLQNESVCIKDLINDIINNQEIQKQLYLTCL</sequence>
<evidence type="ECO:0000256" key="2">
    <source>
        <dbReference type="ARBA" id="ARBA00022812"/>
    </source>
</evidence>
<evidence type="ECO:0000256" key="4">
    <source>
        <dbReference type="ARBA" id="ARBA00023200"/>
    </source>
</evidence>
<dbReference type="Pfam" id="PF01677">
    <property type="entry name" value="Herpes_UL7"/>
    <property type="match status" value="1"/>
</dbReference>
<evidence type="ECO:0000256" key="3">
    <source>
        <dbReference type="ARBA" id="ARBA00022844"/>
    </source>
</evidence>
<reference evidence="5 6" key="1">
    <citation type="journal article" date="2016" name="J. Virol.">
        <title>Complete Unique Genome Sequence, Expression Profile, and Salivary Gland Tissue Tropism of the Herpesvirus 7 Homolog in Pigtailed Macaques.</title>
        <authorList>
            <person name="Staheli J.P."/>
            <person name="Dyen M.R."/>
            <person name="Basom R."/>
            <person name="Fitzgibbon M."/>
            <person name="Barcy S."/>
        </authorList>
    </citation>
    <scope>NUCLEOTIDE SEQUENCE [LARGE SCALE GENOMIC DNA]</scope>
</reference>
<dbReference type="GeneID" id="27912053"/>
<keyword evidence="6" id="KW-1185">Reference proteome</keyword>
<keyword evidence="4" id="KW-1035">Host cytoplasm</keyword>
<evidence type="ECO:0000313" key="6">
    <source>
        <dbReference type="Proteomes" id="UP000202843"/>
    </source>
</evidence>
<dbReference type="Proteomes" id="UP000202843">
    <property type="component" value="Segment"/>
</dbReference>
<dbReference type="OrthoDB" id="24130at10239"/>
<organism evidence="5 6">
    <name type="scientific">macacine betaherpesvirus 9</name>
    <dbReference type="NCBI Taxonomy" id="2560568"/>
    <lineage>
        <taxon>Viruses</taxon>
        <taxon>Duplodnaviria</taxon>
        <taxon>Heunggongvirae</taxon>
        <taxon>Peploviricota</taxon>
        <taxon>Herviviricetes</taxon>
        <taxon>Herpesvirales</taxon>
        <taxon>Orthoherpesviridae</taxon>
        <taxon>Betaherpesvirinae</taxon>
        <taxon>Roseolovirus</taxon>
        <taxon>Roseolovirus macacinebeta9</taxon>
    </lineage>
</organism>
<name>A0A191S3V7_9BETA</name>
<proteinExistence type="inferred from homology"/>
<keyword evidence="3" id="KW-0946">Virion</keyword>
<evidence type="ECO:0000313" key="5">
    <source>
        <dbReference type="EMBL" id="ANC96579.1"/>
    </source>
</evidence>
<keyword evidence="2" id="KW-1040">Host Golgi apparatus</keyword>
<dbReference type="InterPro" id="IPR002600">
    <property type="entry name" value="Herpes_UL7"/>
</dbReference>
<dbReference type="EMBL" id="KU351741">
    <property type="protein sequence ID" value="ANC96579.1"/>
    <property type="molecule type" value="Genomic_DNA"/>
</dbReference>
<keyword evidence="1" id="KW-0920">Virion tegument</keyword>
<gene>
    <name evidence="5" type="primary">U75</name>
</gene>
<dbReference type="RefSeq" id="YP_009253980.1">
    <property type="nucleotide sequence ID" value="NC_030200.1"/>
</dbReference>